<dbReference type="EMBL" id="CP033219">
    <property type="protein sequence ID" value="AZV78878.1"/>
    <property type="molecule type" value="Genomic_DNA"/>
</dbReference>
<feature type="domain" description="YjiS-like" evidence="1">
    <location>
        <begin position="28"/>
        <end position="52"/>
    </location>
</feature>
<dbReference type="OrthoDB" id="8096613at2"/>
<reference evidence="2 3" key="1">
    <citation type="submission" date="2018-10" db="EMBL/GenBank/DDBJ databases">
        <title>Parasedimentitalea marina sp. nov., a psychrophilic bacterium isolated from deep seawater of the New Britain Trench.</title>
        <authorList>
            <person name="Cao J."/>
        </authorList>
    </citation>
    <scope>NUCLEOTIDE SEQUENCE [LARGE SCALE GENOMIC DNA]</scope>
    <source>
        <strain evidence="2 3">W43</strain>
    </source>
</reference>
<dbReference type="AlphaFoldDB" id="A0A3T0N4D0"/>
<evidence type="ECO:0000313" key="3">
    <source>
        <dbReference type="Proteomes" id="UP000283063"/>
    </source>
</evidence>
<accession>A0A3T0N4D0</accession>
<dbReference type="Pfam" id="PF06568">
    <property type="entry name" value="YjiS-like"/>
    <property type="match status" value="1"/>
</dbReference>
<sequence length="69" mass="7819">MTYISSTCTTASRRPTLLADLITRFAVARQRRALASLDDSALKDIGLTRLEADTEGKRRFWDAPDSWRC</sequence>
<proteinExistence type="predicted"/>
<name>A0A3T0N4D0_9RHOB</name>
<keyword evidence="3" id="KW-1185">Reference proteome</keyword>
<dbReference type="InterPro" id="IPR009506">
    <property type="entry name" value="YjiS-like"/>
</dbReference>
<protein>
    <submittedName>
        <fullName evidence="2">DUF1127 domain-containing protein</fullName>
    </submittedName>
</protein>
<gene>
    <name evidence="2" type="ORF">EBB79_14035</name>
</gene>
<organism evidence="2 3">
    <name type="scientific">Parasedimentitalea marina</name>
    <dbReference type="NCBI Taxonomy" id="2483033"/>
    <lineage>
        <taxon>Bacteria</taxon>
        <taxon>Pseudomonadati</taxon>
        <taxon>Pseudomonadota</taxon>
        <taxon>Alphaproteobacteria</taxon>
        <taxon>Rhodobacterales</taxon>
        <taxon>Paracoccaceae</taxon>
        <taxon>Parasedimentitalea</taxon>
    </lineage>
</organism>
<dbReference type="KEGG" id="sedi:EBB79_14035"/>
<dbReference type="Proteomes" id="UP000283063">
    <property type="component" value="Chromosome"/>
</dbReference>
<dbReference type="RefSeq" id="WP_127749428.1">
    <property type="nucleotide sequence ID" value="NZ_CP033219.1"/>
</dbReference>
<evidence type="ECO:0000313" key="2">
    <source>
        <dbReference type="EMBL" id="AZV78878.1"/>
    </source>
</evidence>
<evidence type="ECO:0000259" key="1">
    <source>
        <dbReference type="Pfam" id="PF06568"/>
    </source>
</evidence>